<name>A0ABU2BVL6_9ACTN</name>
<evidence type="ECO:0000259" key="9">
    <source>
        <dbReference type="PROSITE" id="PS50146"/>
    </source>
</evidence>
<proteinExistence type="inferred from homology"/>
<dbReference type="Gene3D" id="3.40.50.10330">
    <property type="entry name" value="Probable inorganic polyphosphate/atp-NAD kinase, domain 1"/>
    <property type="match status" value="1"/>
</dbReference>
<evidence type="ECO:0000256" key="3">
    <source>
        <dbReference type="ARBA" id="ARBA00022679"/>
    </source>
</evidence>
<keyword evidence="7" id="KW-0443">Lipid metabolism</keyword>
<dbReference type="RefSeq" id="WP_310301974.1">
    <property type="nucleotide sequence ID" value="NZ_BAAAPS010000013.1"/>
</dbReference>
<keyword evidence="5 10" id="KW-0418">Kinase</keyword>
<dbReference type="Gene3D" id="2.60.200.40">
    <property type="match status" value="1"/>
</dbReference>
<evidence type="ECO:0000256" key="1">
    <source>
        <dbReference type="ARBA" id="ARBA00001946"/>
    </source>
</evidence>
<dbReference type="GO" id="GO:0016301">
    <property type="term" value="F:kinase activity"/>
    <property type="evidence" value="ECO:0007669"/>
    <property type="project" value="UniProtKB-KW"/>
</dbReference>
<evidence type="ECO:0000256" key="8">
    <source>
        <dbReference type="ARBA" id="ARBA00023264"/>
    </source>
</evidence>
<keyword evidence="4" id="KW-0547">Nucleotide-binding</keyword>
<dbReference type="EMBL" id="JAVDYG010000001">
    <property type="protein sequence ID" value="MDR7362670.1"/>
    <property type="molecule type" value="Genomic_DNA"/>
</dbReference>
<evidence type="ECO:0000256" key="5">
    <source>
        <dbReference type="ARBA" id="ARBA00022777"/>
    </source>
</evidence>
<comment type="similarity">
    <text evidence="2">Belongs to the diacylglycerol/lipid kinase family.</text>
</comment>
<gene>
    <name evidence="10" type="ORF">J2S63_002223</name>
</gene>
<accession>A0ABU2BVL6</accession>
<sequence length="314" mass="33204">MEGLLLISNAGAGTNEDDAVAEAVEVLREKYDVEQVATEDEDELEDVLKKSGDRVVAVAGGDGSLHAVVNALWRLRRLEKTRLGLIPLGTGNDFARGAGIPLEPADAARVVNAGDSVAIDLVVDDCDRVIVNNAHLGIGADASRSALKWKPRMGKVGLGRLGYAIGALSAGLRPDFIYAKVTIDGKLIDRPHRLAQVAIGNGPDVGGGTELIPGADPTSGRITVIVSRAVGPWSRLGYMLRLRGGSHHLMKEVEQLQGSKVEVEGDEFYLSADGEVTGPHTHMSWELRPDAVRMFLPGRGLAAESEPGAEASEA</sequence>
<dbReference type="InterPro" id="IPR016064">
    <property type="entry name" value="NAD/diacylglycerol_kinase_sf"/>
</dbReference>
<organism evidence="10 11">
    <name type="scientific">Nocardioides marmoribigeumensis</name>
    <dbReference type="NCBI Taxonomy" id="433649"/>
    <lineage>
        <taxon>Bacteria</taxon>
        <taxon>Bacillati</taxon>
        <taxon>Actinomycetota</taxon>
        <taxon>Actinomycetes</taxon>
        <taxon>Propionibacteriales</taxon>
        <taxon>Nocardioidaceae</taxon>
        <taxon>Nocardioides</taxon>
    </lineage>
</organism>
<feature type="domain" description="DAGKc" evidence="9">
    <location>
        <begin position="1"/>
        <end position="135"/>
    </location>
</feature>
<dbReference type="PROSITE" id="PS50146">
    <property type="entry name" value="DAGK"/>
    <property type="match status" value="1"/>
</dbReference>
<comment type="cofactor">
    <cofactor evidence="1">
        <name>Mg(2+)</name>
        <dbReference type="ChEBI" id="CHEBI:18420"/>
    </cofactor>
</comment>
<keyword evidence="8" id="KW-1208">Phospholipid metabolism</keyword>
<protein>
    <submittedName>
        <fullName evidence="10">YegS/Rv2252/BmrU family lipid kinase</fullName>
    </submittedName>
</protein>
<keyword evidence="6" id="KW-0067">ATP-binding</keyword>
<keyword evidence="11" id="KW-1185">Reference proteome</keyword>
<evidence type="ECO:0000256" key="2">
    <source>
        <dbReference type="ARBA" id="ARBA00005983"/>
    </source>
</evidence>
<keyword evidence="7" id="KW-0594">Phospholipid biosynthesis</keyword>
<dbReference type="Pfam" id="PF19279">
    <property type="entry name" value="YegS_C"/>
    <property type="match status" value="1"/>
</dbReference>
<dbReference type="PANTHER" id="PTHR12358">
    <property type="entry name" value="SPHINGOSINE KINASE"/>
    <property type="match status" value="1"/>
</dbReference>
<keyword evidence="3" id="KW-0808">Transferase</keyword>
<dbReference type="InterPro" id="IPR017438">
    <property type="entry name" value="ATP-NAD_kinase_N"/>
</dbReference>
<evidence type="ECO:0000313" key="11">
    <source>
        <dbReference type="Proteomes" id="UP001183648"/>
    </source>
</evidence>
<dbReference type="SMART" id="SM00046">
    <property type="entry name" value="DAGKc"/>
    <property type="match status" value="1"/>
</dbReference>
<evidence type="ECO:0000256" key="7">
    <source>
        <dbReference type="ARBA" id="ARBA00023209"/>
    </source>
</evidence>
<dbReference type="Proteomes" id="UP001183648">
    <property type="component" value="Unassembled WGS sequence"/>
</dbReference>
<evidence type="ECO:0000256" key="4">
    <source>
        <dbReference type="ARBA" id="ARBA00022741"/>
    </source>
</evidence>
<dbReference type="SUPFAM" id="SSF111331">
    <property type="entry name" value="NAD kinase/diacylglycerol kinase-like"/>
    <property type="match status" value="1"/>
</dbReference>
<evidence type="ECO:0000256" key="6">
    <source>
        <dbReference type="ARBA" id="ARBA00022840"/>
    </source>
</evidence>
<dbReference type="Pfam" id="PF00781">
    <property type="entry name" value="DAGK_cat"/>
    <property type="match status" value="1"/>
</dbReference>
<dbReference type="InterPro" id="IPR045540">
    <property type="entry name" value="YegS/DAGK_C"/>
</dbReference>
<reference evidence="10 11" key="1">
    <citation type="submission" date="2023-07" db="EMBL/GenBank/DDBJ databases">
        <title>Sequencing the genomes of 1000 actinobacteria strains.</title>
        <authorList>
            <person name="Klenk H.-P."/>
        </authorList>
    </citation>
    <scope>NUCLEOTIDE SEQUENCE [LARGE SCALE GENOMIC DNA]</scope>
    <source>
        <strain evidence="10 11">DSM 19426</strain>
    </source>
</reference>
<keyword evidence="7" id="KW-0444">Lipid biosynthesis</keyword>
<dbReference type="InterPro" id="IPR050187">
    <property type="entry name" value="Lipid_Phosphate_FormReg"/>
</dbReference>
<dbReference type="InterPro" id="IPR001206">
    <property type="entry name" value="Diacylglycerol_kinase_cat_dom"/>
</dbReference>
<comment type="caution">
    <text evidence="10">The sequence shown here is derived from an EMBL/GenBank/DDBJ whole genome shotgun (WGS) entry which is preliminary data.</text>
</comment>
<dbReference type="PANTHER" id="PTHR12358:SF54">
    <property type="entry name" value="SPHINGOSINE KINASE RELATED PROTEIN"/>
    <property type="match status" value="1"/>
</dbReference>
<evidence type="ECO:0000313" key="10">
    <source>
        <dbReference type="EMBL" id="MDR7362670.1"/>
    </source>
</evidence>